<reference evidence="1" key="1">
    <citation type="submission" date="2020-05" db="EMBL/GenBank/DDBJ databases">
        <authorList>
            <person name="Chiriac C."/>
            <person name="Salcher M."/>
            <person name="Ghai R."/>
            <person name="Kavagutti S V."/>
        </authorList>
    </citation>
    <scope>NUCLEOTIDE SEQUENCE</scope>
</reference>
<sequence length="149" mass="16464">MSAVLIFASVIAAALVFAIAAVTIGREARRLDSVAPRATYELEQATQFVADRLPSAAQARLTYAELRKLLVFHMRWLHDRGLQPEGVVDRRQDIVDEVVIDEQTVAAYLLGAAEQNRIEILEDVDVVHVVQAHLEYFNAIGAIGPQSND</sequence>
<dbReference type="AlphaFoldDB" id="A0A6J6AXK9"/>
<gene>
    <name evidence="1" type="ORF">UFOPK1353_00267</name>
</gene>
<organism evidence="1">
    <name type="scientific">freshwater metagenome</name>
    <dbReference type="NCBI Taxonomy" id="449393"/>
    <lineage>
        <taxon>unclassified sequences</taxon>
        <taxon>metagenomes</taxon>
        <taxon>ecological metagenomes</taxon>
    </lineage>
</organism>
<proteinExistence type="predicted"/>
<name>A0A6J6AXK9_9ZZZZ</name>
<dbReference type="EMBL" id="CAEZSE010000025">
    <property type="protein sequence ID" value="CAB4531038.1"/>
    <property type="molecule type" value="Genomic_DNA"/>
</dbReference>
<protein>
    <submittedName>
        <fullName evidence="1">Unannotated protein</fullName>
    </submittedName>
</protein>
<accession>A0A6J6AXK9</accession>
<evidence type="ECO:0000313" key="1">
    <source>
        <dbReference type="EMBL" id="CAB4531038.1"/>
    </source>
</evidence>